<dbReference type="AlphaFoldDB" id="A0A2N3IIY8"/>
<sequence length="143" mass="15319">MRKSHFLFAILLMFLFVGKTIAQNIEGAARMDAMTAENLSSEKVSSGKASASNSVSTVKPLEKTASIEISNAPLTTSKAVKGERIKKNLKQSNQSEVSKLGLGKLGIVGLILIIIGIILLLVFWPLGVIFTIIGLVLLLLELV</sequence>
<accession>A0A2N3IIY8</accession>
<reference evidence="2 3" key="1">
    <citation type="submission" date="2017-06" db="EMBL/GenBank/DDBJ databases">
        <title>Raineya orbicola gen. nov., sp. nov. a slightly thermophilic bacterium of the phylum Bacteroidetes and the description of Raineyaceae fam. nov.</title>
        <authorList>
            <person name="Albuquerque L."/>
            <person name="Polonia A.R.M."/>
            <person name="Barroso C."/>
            <person name="Froufe H.J.C."/>
            <person name="Lage O."/>
            <person name="Lobo-Da-Cunha A."/>
            <person name="Egas C."/>
            <person name="Da Costa M.S."/>
        </authorList>
    </citation>
    <scope>NUCLEOTIDE SEQUENCE [LARGE SCALE GENOMIC DNA]</scope>
    <source>
        <strain evidence="2 3">SPSPC-11</strain>
    </source>
</reference>
<protein>
    <submittedName>
        <fullName evidence="2">Uncharacterized protein</fullName>
    </submittedName>
</protein>
<keyword evidence="1" id="KW-0812">Transmembrane</keyword>
<evidence type="ECO:0000313" key="2">
    <source>
        <dbReference type="EMBL" id="PKQ70302.1"/>
    </source>
</evidence>
<keyword evidence="3" id="KW-1185">Reference proteome</keyword>
<keyword evidence="1" id="KW-0472">Membrane</keyword>
<dbReference type="Proteomes" id="UP000233387">
    <property type="component" value="Unassembled WGS sequence"/>
</dbReference>
<dbReference type="EMBL" id="NKXO01000008">
    <property type="protein sequence ID" value="PKQ70302.1"/>
    <property type="molecule type" value="Genomic_DNA"/>
</dbReference>
<gene>
    <name evidence="2" type="ORF">Rain11_0681</name>
</gene>
<evidence type="ECO:0000313" key="3">
    <source>
        <dbReference type="Proteomes" id="UP000233387"/>
    </source>
</evidence>
<feature type="transmembrane region" description="Helical" evidence="1">
    <location>
        <begin position="107"/>
        <end position="140"/>
    </location>
</feature>
<evidence type="ECO:0000256" key="1">
    <source>
        <dbReference type="SAM" id="Phobius"/>
    </source>
</evidence>
<proteinExistence type="predicted"/>
<keyword evidence="1" id="KW-1133">Transmembrane helix</keyword>
<comment type="caution">
    <text evidence="2">The sequence shown here is derived from an EMBL/GenBank/DDBJ whole genome shotgun (WGS) entry which is preliminary data.</text>
</comment>
<organism evidence="2 3">
    <name type="scientific">Raineya orbicola</name>
    <dbReference type="NCBI Taxonomy" id="2016530"/>
    <lineage>
        <taxon>Bacteria</taxon>
        <taxon>Pseudomonadati</taxon>
        <taxon>Bacteroidota</taxon>
        <taxon>Cytophagia</taxon>
        <taxon>Cytophagales</taxon>
        <taxon>Raineyaceae</taxon>
        <taxon>Raineya</taxon>
    </lineage>
</organism>
<name>A0A2N3IIY8_9BACT</name>
<dbReference type="RefSeq" id="WP_133121486.1">
    <property type="nucleotide sequence ID" value="NZ_NKXO01000008.1"/>
</dbReference>